<feature type="binding site" evidence="1">
    <location>
        <begin position="9"/>
        <end position="16"/>
    </location>
    <ligand>
        <name>ATP</name>
        <dbReference type="ChEBI" id="CHEBI:30616"/>
    </ligand>
</feature>
<dbReference type="InterPro" id="IPR043129">
    <property type="entry name" value="ATPase_NBD"/>
</dbReference>
<keyword evidence="1 2" id="KW-0418">Kinase</keyword>
<dbReference type="InterPro" id="IPR005338">
    <property type="entry name" value="Anhydro_N_Ac-Mur_kinase"/>
</dbReference>
<dbReference type="GO" id="GO:0005524">
    <property type="term" value="F:ATP binding"/>
    <property type="evidence" value="ECO:0007669"/>
    <property type="project" value="UniProtKB-UniRule"/>
</dbReference>
<gene>
    <name evidence="1" type="primary">anmK</name>
    <name evidence="2" type="ORF">ABLG96_20040</name>
</gene>
<name>A0AAU8DPL4_9ACTN</name>
<accession>A0AAU8DPL4</accession>
<comment type="function">
    <text evidence="1">Catalyzes the specific phosphorylation of 1,6-anhydro-N-acetylmuramic acid (anhMurNAc) with the simultaneous cleavage of the 1,6-anhydro ring, generating MurNAc-6-P. Is required for the utilization of anhMurNAc either imported from the medium or derived from its own cell wall murein, and thus plays a role in cell wall recycling.</text>
</comment>
<sequence>MRVLGMISGTSHDGVDVAVVEFTAEGDVLHGTLVTSGTTAYPAALRARLVAALPPSALPMAEVCALDTELGQFFASCAAATIADCGEVDLVCTHGQTVFHWIEEGRARGTLQLGQPAFLTEATGASVVSDVRSRDIAAGGQGAPLVPVLDLLLLGQVGKRCSALNLGGIANVTVVPGPSDDFLPYAYDLGPANALIDAAALQLTGRYFDADGALGAAGTPDEDLLRWLLAEPYYALPAPKSTGKELFHAGYLAEITRQFPHLRGADLVATLTALTAEVVAAEAIRIGLELLVVSGGGVRNPTLMTMIRNRLPGVEITTSDTFGAPSDTKEAIAFALIGYLTAHGLPGNVPSCTGAAGPRVLGSITPAGSGWAMQQAPMPTALVLHTA</sequence>
<reference evidence="2" key="1">
    <citation type="submission" date="2024-05" db="EMBL/GenBank/DDBJ databases">
        <authorList>
            <person name="Cai S.Y."/>
            <person name="Jin L.M."/>
            <person name="Li H.R."/>
        </authorList>
    </citation>
    <scope>NUCLEOTIDE SEQUENCE</scope>
    <source>
        <strain evidence="2">A5-74</strain>
    </source>
</reference>
<comment type="catalytic activity">
    <reaction evidence="1">
        <text>1,6-anhydro-N-acetyl-beta-muramate + ATP + H2O = N-acetyl-D-muramate 6-phosphate + ADP + H(+)</text>
        <dbReference type="Rhea" id="RHEA:24952"/>
        <dbReference type="ChEBI" id="CHEBI:15377"/>
        <dbReference type="ChEBI" id="CHEBI:15378"/>
        <dbReference type="ChEBI" id="CHEBI:30616"/>
        <dbReference type="ChEBI" id="CHEBI:58690"/>
        <dbReference type="ChEBI" id="CHEBI:58722"/>
        <dbReference type="ChEBI" id="CHEBI:456216"/>
        <dbReference type="EC" id="2.7.1.170"/>
    </reaction>
</comment>
<dbReference type="HAMAP" id="MF_01270">
    <property type="entry name" value="AnhMurNAc_kinase"/>
    <property type="match status" value="1"/>
</dbReference>
<dbReference type="SUPFAM" id="SSF53067">
    <property type="entry name" value="Actin-like ATPase domain"/>
    <property type="match status" value="1"/>
</dbReference>
<dbReference type="Pfam" id="PF03702">
    <property type="entry name" value="AnmK"/>
    <property type="match status" value="1"/>
</dbReference>
<dbReference type="EMBL" id="CP159218">
    <property type="protein sequence ID" value="XCG63455.1"/>
    <property type="molecule type" value="Genomic_DNA"/>
</dbReference>
<evidence type="ECO:0000313" key="2">
    <source>
        <dbReference type="EMBL" id="XCG63455.1"/>
    </source>
</evidence>
<protein>
    <recommendedName>
        <fullName evidence="1">Anhydro-N-acetylmuramic acid kinase</fullName>
        <ecNumber evidence="1">2.7.1.170</ecNumber>
    </recommendedName>
    <alternativeName>
        <fullName evidence="1">AnhMurNAc kinase</fullName>
    </alternativeName>
</protein>
<dbReference type="AlphaFoldDB" id="A0AAU8DPL4"/>
<dbReference type="Gene3D" id="3.30.420.40">
    <property type="match status" value="2"/>
</dbReference>
<dbReference type="GO" id="GO:0006040">
    <property type="term" value="P:amino sugar metabolic process"/>
    <property type="evidence" value="ECO:0007669"/>
    <property type="project" value="InterPro"/>
</dbReference>
<dbReference type="PANTHER" id="PTHR30605:SF0">
    <property type="entry name" value="ANHYDRO-N-ACETYLMURAMIC ACID KINASE"/>
    <property type="match status" value="1"/>
</dbReference>
<keyword evidence="1" id="KW-0067">ATP-binding</keyword>
<comment type="similarity">
    <text evidence="1">Belongs to the anhydro-N-acetylmuramic acid kinase family.</text>
</comment>
<comment type="pathway">
    <text evidence="1">Amino-sugar metabolism; 1,6-anhydro-N-acetylmuramate degradation.</text>
</comment>
<dbReference type="GO" id="GO:0016773">
    <property type="term" value="F:phosphotransferase activity, alcohol group as acceptor"/>
    <property type="evidence" value="ECO:0007669"/>
    <property type="project" value="UniProtKB-UniRule"/>
</dbReference>
<dbReference type="GO" id="GO:0097175">
    <property type="term" value="P:1,6-anhydro-N-acetyl-beta-muramic acid catabolic process"/>
    <property type="evidence" value="ECO:0007669"/>
    <property type="project" value="UniProtKB-UniRule"/>
</dbReference>
<organism evidence="2">
    <name type="scientific">Nakamurella sp. A5-74</name>
    <dbReference type="NCBI Taxonomy" id="3158264"/>
    <lineage>
        <taxon>Bacteria</taxon>
        <taxon>Bacillati</taxon>
        <taxon>Actinomycetota</taxon>
        <taxon>Actinomycetes</taxon>
        <taxon>Nakamurellales</taxon>
        <taxon>Nakamurellaceae</taxon>
        <taxon>Nakamurella</taxon>
    </lineage>
</organism>
<comment type="pathway">
    <text evidence="1">Cell wall biogenesis; peptidoglycan recycling.</text>
</comment>
<dbReference type="NCBIfam" id="NF007146">
    <property type="entry name" value="PRK09585.2-6"/>
    <property type="match status" value="1"/>
</dbReference>
<keyword evidence="1 2" id="KW-0808">Transferase</keyword>
<dbReference type="GO" id="GO:0016301">
    <property type="term" value="F:kinase activity"/>
    <property type="evidence" value="ECO:0007669"/>
    <property type="project" value="UniProtKB-KW"/>
</dbReference>
<dbReference type="EC" id="2.7.1.170" evidence="1"/>
<proteinExistence type="inferred from homology"/>
<keyword evidence="1" id="KW-0547">Nucleotide-binding</keyword>
<dbReference type="RefSeq" id="WP_353649070.1">
    <property type="nucleotide sequence ID" value="NZ_CP159218.1"/>
</dbReference>
<evidence type="ECO:0000256" key="1">
    <source>
        <dbReference type="HAMAP-Rule" id="MF_01270"/>
    </source>
</evidence>
<keyword evidence="1" id="KW-0119">Carbohydrate metabolism</keyword>
<dbReference type="GO" id="GO:0009254">
    <property type="term" value="P:peptidoglycan turnover"/>
    <property type="evidence" value="ECO:0007669"/>
    <property type="project" value="UniProtKB-UniRule"/>
</dbReference>
<dbReference type="PANTHER" id="PTHR30605">
    <property type="entry name" value="ANHYDRO-N-ACETYLMURAMIC ACID KINASE"/>
    <property type="match status" value="1"/>
</dbReference>